<accession>A0A3N0GMN1</accession>
<sequence>MKTNNTILGPSARLVATVRDELRERREERSARRSLERELASYRTPAEINDLLGVLSSQDSADADEMREVLLRQQLKHGLHRYAS</sequence>
<protein>
    <submittedName>
        <fullName evidence="2">Uncharacterized protein</fullName>
    </submittedName>
</protein>
<dbReference type="RefSeq" id="WP_123223066.1">
    <property type="nucleotide sequence ID" value="NZ_RJSF01000040.1"/>
</dbReference>
<dbReference type="OrthoDB" id="4869540at2"/>
<organism evidence="2 3">
    <name type="scientific">Nocardioides pocheonensis</name>
    <dbReference type="NCBI Taxonomy" id="661485"/>
    <lineage>
        <taxon>Bacteria</taxon>
        <taxon>Bacillati</taxon>
        <taxon>Actinomycetota</taxon>
        <taxon>Actinomycetes</taxon>
        <taxon>Propionibacteriales</taxon>
        <taxon>Nocardioidaceae</taxon>
        <taxon>Nocardioides</taxon>
    </lineage>
</organism>
<gene>
    <name evidence="2" type="ORF">EFL26_11730</name>
</gene>
<comment type="caution">
    <text evidence="2">The sequence shown here is derived from an EMBL/GenBank/DDBJ whole genome shotgun (WGS) entry which is preliminary data.</text>
</comment>
<evidence type="ECO:0000313" key="3">
    <source>
        <dbReference type="Proteomes" id="UP000279994"/>
    </source>
</evidence>
<feature type="region of interest" description="Disordered" evidence="1">
    <location>
        <begin position="19"/>
        <end position="38"/>
    </location>
</feature>
<dbReference type="Proteomes" id="UP000279994">
    <property type="component" value="Unassembled WGS sequence"/>
</dbReference>
<name>A0A3N0GMN1_9ACTN</name>
<reference evidence="2 3" key="1">
    <citation type="submission" date="2018-11" db="EMBL/GenBank/DDBJ databases">
        <authorList>
            <person name="Li F."/>
        </authorList>
    </citation>
    <scope>NUCLEOTIDE SEQUENCE [LARGE SCALE GENOMIC DNA]</scope>
    <source>
        <strain evidence="2 3">Gsoil 818</strain>
    </source>
</reference>
<dbReference type="AlphaFoldDB" id="A0A3N0GMN1"/>
<dbReference type="EMBL" id="RJSF01000040">
    <property type="protein sequence ID" value="RNM13659.1"/>
    <property type="molecule type" value="Genomic_DNA"/>
</dbReference>
<evidence type="ECO:0000256" key="1">
    <source>
        <dbReference type="SAM" id="MobiDB-lite"/>
    </source>
</evidence>
<evidence type="ECO:0000313" key="2">
    <source>
        <dbReference type="EMBL" id="RNM13659.1"/>
    </source>
</evidence>
<proteinExistence type="predicted"/>
<keyword evidence="3" id="KW-1185">Reference proteome</keyword>